<organism evidence="9 10">
    <name type="scientific">Pyrococcus horikoshii</name>
    <dbReference type="NCBI Taxonomy" id="53953"/>
    <lineage>
        <taxon>Archaea</taxon>
        <taxon>Methanobacteriati</taxon>
        <taxon>Methanobacteriota</taxon>
        <taxon>Thermococci</taxon>
        <taxon>Thermococcales</taxon>
        <taxon>Thermococcaceae</taxon>
        <taxon>Pyrococcus</taxon>
    </lineage>
</organism>
<evidence type="ECO:0000256" key="1">
    <source>
        <dbReference type="ARBA" id="ARBA00004141"/>
    </source>
</evidence>
<feature type="transmembrane region" description="Helical" evidence="8">
    <location>
        <begin position="85"/>
        <end position="103"/>
    </location>
</feature>
<dbReference type="InterPro" id="IPR001734">
    <property type="entry name" value="Na/solute_symporter"/>
</dbReference>
<evidence type="ECO:0000256" key="7">
    <source>
        <dbReference type="RuleBase" id="RU362091"/>
    </source>
</evidence>
<dbReference type="PROSITE" id="PS50283">
    <property type="entry name" value="NA_SOLUT_SYMP_3"/>
    <property type="match status" value="1"/>
</dbReference>
<dbReference type="GO" id="GO:0022857">
    <property type="term" value="F:transmembrane transporter activity"/>
    <property type="evidence" value="ECO:0007669"/>
    <property type="project" value="InterPro"/>
</dbReference>
<dbReference type="OMA" id="IVCQPHI"/>
<evidence type="ECO:0000256" key="8">
    <source>
        <dbReference type="SAM" id="Phobius"/>
    </source>
</evidence>
<accession>A0A832SZA8</accession>
<comment type="subcellular location">
    <subcellularLocation>
        <location evidence="1">Membrane</location>
        <topology evidence="1">Multi-pass membrane protein</topology>
    </subcellularLocation>
</comment>
<dbReference type="PANTHER" id="PTHR48086">
    <property type="entry name" value="SODIUM/PROLINE SYMPORTER-RELATED"/>
    <property type="match status" value="1"/>
</dbReference>
<feature type="transmembrane region" description="Helical" evidence="8">
    <location>
        <begin position="196"/>
        <end position="215"/>
    </location>
</feature>
<evidence type="ECO:0000313" key="10">
    <source>
        <dbReference type="Proteomes" id="UP000617544"/>
    </source>
</evidence>
<dbReference type="EMBL" id="DUJN01000008">
    <property type="protein sequence ID" value="HII61905.1"/>
    <property type="molecule type" value="Genomic_DNA"/>
</dbReference>
<feature type="transmembrane region" description="Helical" evidence="8">
    <location>
        <begin position="282"/>
        <end position="306"/>
    </location>
</feature>
<dbReference type="Gene3D" id="1.20.1730.10">
    <property type="entry name" value="Sodium/glucose cotransporter"/>
    <property type="match status" value="1"/>
</dbReference>
<dbReference type="CDD" id="cd10322">
    <property type="entry name" value="SLC5sbd"/>
    <property type="match status" value="1"/>
</dbReference>
<evidence type="ECO:0000256" key="3">
    <source>
        <dbReference type="ARBA" id="ARBA00022448"/>
    </source>
</evidence>
<keyword evidence="5 8" id="KW-1133">Transmembrane helix</keyword>
<keyword evidence="6 8" id="KW-0472">Membrane</keyword>
<name>A0A832SZA8_PYRHR</name>
<feature type="transmembrane region" description="Helical" evidence="8">
    <location>
        <begin position="12"/>
        <end position="34"/>
    </location>
</feature>
<feature type="transmembrane region" description="Helical" evidence="8">
    <location>
        <begin position="371"/>
        <end position="392"/>
    </location>
</feature>
<keyword evidence="3" id="KW-0813">Transport</keyword>
<reference evidence="9" key="1">
    <citation type="journal article" date="2020" name="bioRxiv">
        <title>A rank-normalized archaeal taxonomy based on genome phylogeny resolves widespread incomplete and uneven classifications.</title>
        <authorList>
            <person name="Rinke C."/>
            <person name="Chuvochina M."/>
            <person name="Mussig A.J."/>
            <person name="Chaumeil P.-A."/>
            <person name="Waite D.W."/>
            <person name="Whitman W.B."/>
            <person name="Parks D.H."/>
            <person name="Hugenholtz P."/>
        </authorList>
    </citation>
    <scope>NUCLEOTIDE SEQUENCE</scope>
    <source>
        <strain evidence="9">UBA8834</strain>
    </source>
</reference>
<dbReference type="Proteomes" id="UP000617544">
    <property type="component" value="Unassembled WGS sequence"/>
</dbReference>
<evidence type="ECO:0000256" key="5">
    <source>
        <dbReference type="ARBA" id="ARBA00022989"/>
    </source>
</evidence>
<evidence type="ECO:0000313" key="9">
    <source>
        <dbReference type="EMBL" id="HII61905.1"/>
    </source>
</evidence>
<feature type="transmembrane region" description="Helical" evidence="8">
    <location>
        <begin position="326"/>
        <end position="350"/>
    </location>
</feature>
<feature type="transmembrane region" description="Helical" evidence="8">
    <location>
        <begin position="166"/>
        <end position="184"/>
    </location>
</feature>
<proteinExistence type="inferred from homology"/>
<feature type="transmembrane region" description="Helical" evidence="8">
    <location>
        <begin position="398"/>
        <end position="420"/>
    </location>
</feature>
<dbReference type="AlphaFoldDB" id="A0A832SZA8"/>
<feature type="transmembrane region" description="Helical" evidence="8">
    <location>
        <begin position="130"/>
        <end position="146"/>
    </location>
</feature>
<protein>
    <submittedName>
        <fullName evidence="9">Sodium:solute symporter family protein</fullName>
    </submittedName>
</protein>
<dbReference type="Pfam" id="PF00474">
    <property type="entry name" value="SSF"/>
    <property type="match status" value="1"/>
</dbReference>
<sequence>MEHISWNLEVGSLSSALIIVLGWVFLSLIVGVMAGIKRKFTLEGYLVSGRTLGLIFLYVLMAGEIYSAYAFLGTGGWAYSYGMPIMYAIGYGALAYSFGYFYARYVWKAGKAFGCVTQADYFQVRYNSKALAVLVALIGIIFNIPYLQLQLQGLGYIVHVGSLGSITPKAGIVIGMIIMMIYVYTSGLRGISWTNLLQATLMFIVAWVVLFTIPFKQFGGIGELFKTLAQTKPDHLILHPPLGISWYVSTLILSGLGFFMYPQLYPSIYGARDLKTLKRNYVLLPLYSIFMIPVILAGFTVAALGIKLSAPDEAVLKAVEITYPSWVLGVVGAAGFAAAASTASAILLSLAGLLSKNLYAIAKPTASDKELVLVSRISVILLGLLAMGLALYSPGRLVSLLLLAYAGMTQMFPGAVFGLFWKRMNKYATGTGIIAGLITVAYLRLVLKKNPLGIHFGLWGLLVNIIVTLIVAYLTKPEEELFTRFKEAVSV</sequence>
<comment type="caution">
    <text evidence="9">The sequence shown here is derived from an EMBL/GenBank/DDBJ whole genome shotgun (WGS) entry which is preliminary data.</text>
</comment>
<dbReference type="InterPro" id="IPR050277">
    <property type="entry name" value="Sodium:Solute_Symporter"/>
</dbReference>
<evidence type="ECO:0000256" key="2">
    <source>
        <dbReference type="ARBA" id="ARBA00006434"/>
    </source>
</evidence>
<keyword evidence="4 8" id="KW-0812">Transmembrane</keyword>
<dbReference type="PANTHER" id="PTHR48086:SF8">
    <property type="entry name" value="MONOCARBOXYLIC ACID PERMEASE"/>
    <property type="match status" value="1"/>
</dbReference>
<feature type="transmembrane region" description="Helical" evidence="8">
    <location>
        <begin position="427"/>
        <end position="447"/>
    </location>
</feature>
<dbReference type="InterPro" id="IPR038377">
    <property type="entry name" value="Na/Glc_symporter_sf"/>
</dbReference>
<feature type="transmembrane region" description="Helical" evidence="8">
    <location>
        <begin position="453"/>
        <end position="474"/>
    </location>
</feature>
<comment type="similarity">
    <text evidence="2 7">Belongs to the sodium:solute symporter (SSF) (TC 2.A.21) family.</text>
</comment>
<gene>
    <name evidence="9" type="ORF">HA331_09260</name>
</gene>
<evidence type="ECO:0000256" key="6">
    <source>
        <dbReference type="ARBA" id="ARBA00023136"/>
    </source>
</evidence>
<feature type="transmembrane region" description="Helical" evidence="8">
    <location>
        <begin position="55"/>
        <end position="79"/>
    </location>
</feature>
<evidence type="ECO:0000256" key="4">
    <source>
        <dbReference type="ARBA" id="ARBA00022692"/>
    </source>
</evidence>
<dbReference type="GO" id="GO:0005886">
    <property type="term" value="C:plasma membrane"/>
    <property type="evidence" value="ECO:0007669"/>
    <property type="project" value="TreeGrafter"/>
</dbReference>
<feature type="transmembrane region" description="Helical" evidence="8">
    <location>
        <begin position="244"/>
        <end position="261"/>
    </location>
</feature>